<dbReference type="GO" id="GO:0004493">
    <property type="term" value="F:methylmalonyl-CoA epimerase activity"/>
    <property type="evidence" value="ECO:0007669"/>
    <property type="project" value="TreeGrafter"/>
</dbReference>
<dbReference type="InterPro" id="IPR037523">
    <property type="entry name" value="VOC_core"/>
</dbReference>
<evidence type="ECO:0000313" key="3">
    <source>
        <dbReference type="EMBL" id="CAI8025193.1"/>
    </source>
</evidence>
<dbReference type="AlphaFoldDB" id="A0AA35WKV4"/>
<keyword evidence="1" id="KW-0479">Metal-binding</keyword>
<feature type="domain" description="VOC" evidence="2">
    <location>
        <begin position="151"/>
        <end position="272"/>
    </location>
</feature>
<dbReference type="Proteomes" id="UP001174909">
    <property type="component" value="Unassembled WGS sequence"/>
</dbReference>
<evidence type="ECO:0000256" key="1">
    <source>
        <dbReference type="ARBA" id="ARBA00022723"/>
    </source>
</evidence>
<accession>A0AA35WKV4</accession>
<dbReference type="EMBL" id="CASHTH010002128">
    <property type="protein sequence ID" value="CAI8025193.1"/>
    <property type="molecule type" value="Genomic_DNA"/>
</dbReference>
<dbReference type="SUPFAM" id="SSF54593">
    <property type="entry name" value="Glyoxalase/Bleomycin resistance protein/Dihydroxybiphenyl dioxygenase"/>
    <property type="match status" value="1"/>
</dbReference>
<dbReference type="GO" id="GO:0046491">
    <property type="term" value="P:L-methylmalonyl-CoA metabolic process"/>
    <property type="evidence" value="ECO:0007669"/>
    <property type="project" value="TreeGrafter"/>
</dbReference>
<dbReference type="PANTHER" id="PTHR43048:SF3">
    <property type="entry name" value="METHYLMALONYL-COA EPIMERASE, MITOCHONDRIAL"/>
    <property type="match status" value="1"/>
</dbReference>
<dbReference type="InterPro" id="IPR051785">
    <property type="entry name" value="MMCE/EMCE_epimerase"/>
</dbReference>
<sequence>MFDKIQHIGYYTADLEATIDWYNKGFGALSAGGGDVASSVQVPGGGINAFLRFGQVEVELIQPADTSNLPKDGLVMHHVGYVVADIHEAIEDCKARGFRFAADAPRTNQLGQQLLYFHPETTNNVLMHLTQLPAPENAVATGVGGGVQVAKIVHAGYLVPNVDEAIAWYVDKFDGVHIGGGPSRTGSRNAFVNFGQVQVELIEPIDPERLGGHHTMDHVGYVMDDIHAGIDDCCGRGFKFVADTPNTNSVGQQVLYFDTTTSLGSRMHLTQLPD</sequence>
<evidence type="ECO:0000313" key="4">
    <source>
        <dbReference type="Proteomes" id="UP001174909"/>
    </source>
</evidence>
<gene>
    <name evidence="3" type="ORF">GBAR_LOCUS14576</name>
</gene>
<evidence type="ECO:0000259" key="2">
    <source>
        <dbReference type="PROSITE" id="PS51819"/>
    </source>
</evidence>
<dbReference type="InterPro" id="IPR029068">
    <property type="entry name" value="Glyas_Bleomycin-R_OHBP_Dase"/>
</dbReference>
<keyword evidence="4" id="KW-1185">Reference proteome</keyword>
<comment type="caution">
    <text evidence="3">The sequence shown here is derived from an EMBL/GenBank/DDBJ whole genome shotgun (WGS) entry which is preliminary data.</text>
</comment>
<dbReference type="PROSITE" id="PS51819">
    <property type="entry name" value="VOC"/>
    <property type="match status" value="2"/>
</dbReference>
<dbReference type="Pfam" id="PF13669">
    <property type="entry name" value="Glyoxalase_4"/>
    <property type="match status" value="2"/>
</dbReference>
<protein>
    <submittedName>
        <fullName evidence="3">Methylmalonyl-CoA epimerase</fullName>
    </submittedName>
</protein>
<proteinExistence type="predicted"/>
<name>A0AA35WKV4_GEOBA</name>
<feature type="domain" description="VOC" evidence="2">
    <location>
        <begin position="4"/>
        <end position="132"/>
    </location>
</feature>
<organism evidence="3 4">
    <name type="scientific">Geodia barretti</name>
    <name type="common">Barrett's horny sponge</name>
    <dbReference type="NCBI Taxonomy" id="519541"/>
    <lineage>
        <taxon>Eukaryota</taxon>
        <taxon>Metazoa</taxon>
        <taxon>Porifera</taxon>
        <taxon>Demospongiae</taxon>
        <taxon>Heteroscleromorpha</taxon>
        <taxon>Tetractinellida</taxon>
        <taxon>Astrophorina</taxon>
        <taxon>Geodiidae</taxon>
        <taxon>Geodia</taxon>
    </lineage>
</organism>
<dbReference type="GO" id="GO:0046872">
    <property type="term" value="F:metal ion binding"/>
    <property type="evidence" value="ECO:0007669"/>
    <property type="project" value="UniProtKB-KW"/>
</dbReference>
<reference evidence="3" key="1">
    <citation type="submission" date="2023-03" db="EMBL/GenBank/DDBJ databases">
        <authorList>
            <person name="Steffen K."/>
            <person name="Cardenas P."/>
        </authorList>
    </citation>
    <scope>NUCLEOTIDE SEQUENCE</scope>
</reference>
<dbReference type="Gene3D" id="3.10.180.10">
    <property type="entry name" value="2,3-Dihydroxybiphenyl 1,2-Dioxygenase, domain 1"/>
    <property type="match status" value="2"/>
</dbReference>
<dbReference type="PANTHER" id="PTHR43048">
    <property type="entry name" value="METHYLMALONYL-COA EPIMERASE"/>
    <property type="match status" value="1"/>
</dbReference>